<accession>A0A1C3K086</accession>
<organism evidence="3 5">
    <name type="scientific">Orrella dioscoreae</name>
    <dbReference type="NCBI Taxonomy" id="1851544"/>
    <lineage>
        <taxon>Bacteria</taxon>
        <taxon>Pseudomonadati</taxon>
        <taxon>Pseudomonadota</taxon>
        <taxon>Betaproteobacteria</taxon>
        <taxon>Burkholderiales</taxon>
        <taxon>Alcaligenaceae</taxon>
        <taxon>Orrella</taxon>
    </lineage>
</organism>
<evidence type="ECO:0000313" key="4">
    <source>
        <dbReference type="EMBL" id="SOE50707.1"/>
    </source>
</evidence>
<feature type="transmembrane region" description="Helical" evidence="1">
    <location>
        <begin position="12"/>
        <end position="39"/>
    </location>
</feature>
<dbReference type="OrthoDB" id="8534992at2"/>
<dbReference type="EMBL" id="FLRC01000011">
    <property type="protein sequence ID" value="SBT24912.1"/>
    <property type="molecule type" value="Genomic_DNA"/>
</dbReference>
<sequence length="690" mass="70476">MRHEAPACRQRGSIVVPVVAALLVGLSLLGASQIGYLYYMKRELQNMADFAALAGAQVLADGGSCPAAQTAAWASARMNFQQHGALADEEMTVVCGEWAPDDIPGDGRHFAVSLDPARMNAVWVTVEKNVTSIAPFVPGQIVLSEAGAATSQPAAAFSVGSRLLRVGGQGLVGQLLAAIGLTPSQLDVLSASGLVNTKLTPSGLLQALGLPASVAAGVGTPQELLALQQLTLGQVLDASAQVLSKTDGVAQASLSALNGLISQLNLAVIDGRSPLTLPVRLFGDGGVFALVATGDPASALRAEVNVLDLVSTSLLAANGSRLLSIPSLDVAGLVQARVRVIDPPQIAIGGPGVSAVTPQIRVYARVGTTGVPLLGGLLDTLGTRIDLPVIIEVGRSEATLARVCEAPLARDQAEIRVQSSAASICLGGFPRMAAGFGPDSFFSDQNTCDGTVARHPVASVLGLLTVRSHLNLPVLQSGEETVTLTAPAPGQPPTVVTVTPNDNLDLNRLGQTLAEQVGGGLLGDLLGDPANTGLQGGTLEERVNRLLGPTPVGRSLTEIAAEMRYSNEALAARAKQWASGNVLNGLLGDVSALLEVLLVAPLGDVTCGLLGGLGGAKGVRNCKTPYVQNMVQGNNGVTAVLGLVVKVLEPVLGALGGLLQKLVNDTLGIGLGQSDVSLLSVRCGDVRLVY</sequence>
<dbReference type="KEGG" id="odi:ODI_R2909"/>
<reference evidence="3 5" key="1">
    <citation type="submission" date="2016-06" db="EMBL/GenBank/DDBJ databases">
        <authorList>
            <person name="Kjaerup R.B."/>
            <person name="Dalgaard T.S."/>
            <person name="Juul-Madsen H.R."/>
        </authorList>
    </citation>
    <scope>NUCLEOTIDE SEQUENCE [LARGE SCALE GENOMIC DNA]</scope>
    <source>
        <strain evidence="3">Orrdi1</strain>
    </source>
</reference>
<keyword evidence="1" id="KW-1133">Transmembrane helix</keyword>
<dbReference type="Pfam" id="PF09977">
    <property type="entry name" value="Tad_C"/>
    <property type="match status" value="1"/>
</dbReference>
<dbReference type="STRING" id="1851544.ODI_02983"/>
<evidence type="ECO:0000259" key="2">
    <source>
        <dbReference type="Pfam" id="PF09977"/>
    </source>
</evidence>
<reference evidence="4 5" key="2">
    <citation type="submission" date="2017-08" db="EMBL/GenBank/DDBJ databases">
        <authorList>
            <person name="de Groot N.N."/>
        </authorList>
    </citation>
    <scope>NUCLEOTIDE SEQUENCE [LARGE SCALE GENOMIC DNA]</scope>
    <source>
        <strain evidence="4">Orrdi1</strain>
    </source>
</reference>
<evidence type="ECO:0000313" key="3">
    <source>
        <dbReference type="EMBL" id="SBT24912.1"/>
    </source>
</evidence>
<keyword evidence="1 3" id="KW-0812">Transmembrane</keyword>
<dbReference type="EMBL" id="LT907988">
    <property type="protein sequence ID" value="SOE50707.1"/>
    <property type="molecule type" value="Genomic_DNA"/>
</dbReference>
<evidence type="ECO:0000313" key="5">
    <source>
        <dbReference type="Proteomes" id="UP000078558"/>
    </source>
</evidence>
<name>A0A1C3K086_9BURK</name>
<protein>
    <submittedName>
        <fullName evidence="3">Probable transmembrane protein</fullName>
    </submittedName>
</protein>
<evidence type="ECO:0000256" key="1">
    <source>
        <dbReference type="SAM" id="Phobius"/>
    </source>
</evidence>
<feature type="domain" description="DUF2134" evidence="2">
    <location>
        <begin position="54"/>
        <end position="139"/>
    </location>
</feature>
<keyword evidence="5" id="KW-1185">Reference proteome</keyword>
<dbReference type="Proteomes" id="UP000078558">
    <property type="component" value="Chromosome I"/>
</dbReference>
<dbReference type="AlphaFoldDB" id="A0A1C3K086"/>
<keyword evidence="1" id="KW-0472">Membrane</keyword>
<gene>
    <name evidence="3" type="ORF">ODI_02983</name>
    <name evidence="4" type="ORF">ODI_R2909</name>
</gene>
<proteinExistence type="predicted"/>
<dbReference type="InterPro" id="IPR018705">
    <property type="entry name" value="DUF2134_membrane"/>
</dbReference>